<name>A0A1K1SZX1_9BACT</name>
<dbReference type="GO" id="GO:0006352">
    <property type="term" value="P:DNA-templated transcription initiation"/>
    <property type="evidence" value="ECO:0007669"/>
    <property type="project" value="InterPro"/>
</dbReference>
<dbReference type="STRING" id="1004.SAMN05661012_06493"/>
<dbReference type="InterPro" id="IPR013325">
    <property type="entry name" value="RNA_pol_sigma_r2"/>
</dbReference>
<gene>
    <name evidence="1" type="ORF">SAMN05661012_06493</name>
    <name evidence="2" type="ORF">SR876_29110</name>
</gene>
<protein>
    <submittedName>
        <fullName evidence="1">RNA polymerase sigma-70 factor, ECF subfamily</fullName>
    </submittedName>
</protein>
<organism evidence="1 3">
    <name type="scientific">Chitinophaga sancti</name>
    <dbReference type="NCBI Taxonomy" id="1004"/>
    <lineage>
        <taxon>Bacteria</taxon>
        <taxon>Pseudomonadati</taxon>
        <taxon>Bacteroidota</taxon>
        <taxon>Chitinophagia</taxon>
        <taxon>Chitinophagales</taxon>
        <taxon>Chitinophagaceae</taxon>
        <taxon>Chitinophaga</taxon>
    </lineage>
</organism>
<accession>A0A1K1SZX1</accession>
<dbReference type="Proteomes" id="UP000183788">
    <property type="component" value="Unassembled WGS sequence"/>
</dbReference>
<keyword evidence="4" id="KW-1185">Reference proteome</keyword>
<dbReference type="GO" id="GO:0003700">
    <property type="term" value="F:DNA-binding transcription factor activity"/>
    <property type="evidence" value="ECO:0007669"/>
    <property type="project" value="InterPro"/>
</dbReference>
<dbReference type="RefSeq" id="WP_177318759.1">
    <property type="nucleotide sequence ID" value="NZ_CP139972.1"/>
</dbReference>
<dbReference type="EMBL" id="CP140154">
    <property type="protein sequence ID" value="WQG88993.1"/>
    <property type="molecule type" value="Genomic_DNA"/>
</dbReference>
<dbReference type="SUPFAM" id="SSF88946">
    <property type="entry name" value="Sigma2 domain of RNA polymerase sigma factors"/>
    <property type="match status" value="1"/>
</dbReference>
<dbReference type="Proteomes" id="UP001326715">
    <property type="component" value="Chromosome"/>
</dbReference>
<evidence type="ECO:0000313" key="1">
    <source>
        <dbReference type="EMBL" id="SFW89804.1"/>
    </source>
</evidence>
<reference evidence="2 4" key="2">
    <citation type="submission" date="2023-11" db="EMBL/GenBank/DDBJ databases">
        <title>MicrobeMod: A computational toolkit for identifying prokaryotic methylation and restriction-modification with nanopore sequencing.</title>
        <authorList>
            <person name="Crits-Christoph A."/>
            <person name="Kang S.C."/>
            <person name="Lee H."/>
            <person name="Ostrov N."/>
        </authorList>
    </citation>
    <scope>NUCLEOTIDE SEQUENCE [LARGE SCALE GENOMIC DNA]</scope>
    <source>
        <strain evidence="2 4">ATCC 23090</strain>
    </source>
</reference>
<dbReference type="Gene3D" id="1.10.1740.10">
    <property type="match status" value="1"/>
</dbReference>
<sequence>MENYNLLSDKEFVERLRLGDHTAFKEVYKRYWPLFFMHAKRMLGDWEMAKDIVQDIFC</sequence>
<evidence type="ECO:0000313" key="4">
    <source>
        <dbReference type="Proteomes" id="UP001326715"/>
    </source>
</evidence>
<reference evidence="1 3" key="1">
    <citation type="submission" date="2016-11" db="EMBL/GenBank/DDBJ databases">
        <authorList>
            <person name="Jaros S."/>
            <person name="Januszkiewicz K."/>
            <person name="Wedrychowicz H."/>
        </authorList>
    </citation>
    <scope>NUCLEOTIDE SEQUENCE [LARGE SCALE GENOMIC DNA]</scope>
    <source>
        <strain evidence="1 3">DSM 784</strain>
    </source>
</reference>
<dbReference type="EMBL" id="FPIZ01000043">
    <property type="protein sequence ID" value="SFW89804.1"/>
    <property type="molecule type" value="Genomic_DNA"/>
</dbReference>
<dbReference type="AlphaFoldDB" id="A0A1K1SZX1"/>
<evidence type="ECO:0000313" key="3">
    <source>
        <dbReference type="Proteomes" id="UP000183788"/>
    </source>
</evidence>
<proteinExistence type="predicted"/>
<evidence type="ECO:0000313" key="2">
    <source>
        <dbReference type="EMBL" id="WQG88993.1"/>
    </source>
</evidence>